<comment type="caution">
    <text evidence="5">The sequence shown here is derived from an EMBL/GenBank/DDBJ whole genome shotgun (WGS) entry which is preliminary data.</text>
</comment>
<evidence type="ECO:0000313" key="6">
    <source>
        <dbReference type="Proteomes" id="UP000034680"/>
    </source>
</evidence>
<dbReference type="InterPro" id="IPR036390">
    <property type="entry name" value="WH_DNA-bd_sf"/>
</dbReference>
<keyword evidence="1 2" id="KW-0694">RNA-binding</keyword>
<proteinExistence type="predicted"/>
<dbReference type="OrthoDB" id="340227at2759"/>
<dbReference type="InterPro" id="IPR036388">
    <property type="entry name" value="WH-like_DNA-bd_sf"/>
</dbReference>
<feature type="compositionally biased region" description="Low complexity" evidence="3">
    <location>
        <begin position="179"/>
        <end position="189"/>
    </location>
</feature>
<dbReference type="AlphaFoldDB" id="A0A0G2FCF3"/>
<dbReference type="Pfam" id="PF21071">
    <property type="entry name" value="LARP1_HEAT"/>
    <property type="match status" value="1"/>
</dbReference>
<feature type="compositionally biased region" description="Gly residues" evidence="3">
    <location>
        <begin position="517"/>
        <end position="526"/>
    </location>
</feature>
<reference evidence="5 6" key="1">
    <citation type="submission" date="2015-05" db="EMBL/GenBank/DDBJ databases">
        <title>Distinctive expansion of gene families associated with plant cell wall degradation and secondary metabolism in the genomes of grapevine trunk pathogens.</title>
        <authorList>
            <person name="Lawrence D.P."/>
            <person name="Travadon R."/>
            <person name="Rolshausen P.E."/>
            <person name="Baumgartner K."/>
        </authorList>
    </citation>
    <scope>NUCLEOTIDE SEQUENCE [LARGE SCALE GENOMIC DNA]</scope>
    <source>
        <strain evidence="5">DA912</strain>
    </source>
</reference>
<keyword evidence="6" id="KW-1185">Reference proteome</keyword>
<dbReference type="PANTHER" id="PTHR22792:SF132">
    <property type="entry name" value="LA-RELATED PROTEIN 1"/>
    <property type="match status" value="1"/>
</dbReference>
<accession>A0A0G2FCF3</accession>
<feature type="compositionally biased region" description="Polar residues" evidence="3">
    <location>
        <begin position="202"/>
        <end position="216"/>
    </location>
</feature>
<sequence length="1001" mass="106837">MSAATTFSYAQAAKGRNTAHPDLQSAASSSPVDPAKDDNSSVTTAADASAKTFSTTSEVSESVKSSEVDLESVASKAHSEVANTGDSDGSAISAKSESTLVARPDEAPKTNAQSTTSEKNSRALNRPSESSDSRKGRKNKKGKNSDKDAEGDQVQQEQEKEVVPVKLFEAPPPTVNVWQQRAAAAKARQPSVTPAPAGSDAPTKTVSQHSNKSISSAEGVDKKDSSETVRPGKAADGSRPSNEQAPRRNPRGSRASDQVTNGNVPPVQDASLWPTPDTAAAEDSKRKVSESDAPSKDKQEEGSQTKSTRPKYVQKLEINHSVKWETQLQTRPASKGRGGGQSGRNSVGRGGHVSSASVSGDKLQGVSEAQGPAATGDSQGKPREDAPPRTNSLPFEKKKFSADTRDIRKTSASAERRAGASGEYQSTSKSEAAKGSKGEFAQGFGGQQGGSRGEGAEPGRKEGGFTGHKDARPRRGAHGNGRGGHSGSQSYSQTYQGNGHGPRSSTYNPPPFTNGYSYGGPGSGRAGRGRPASINGYKGPSNGAVKMPMQPLNTDFGPFSPYGQAPYSALPGGFPPSDYSLLVHNALKAQIEYYFSPTNLPKDVFLRENMDSQGFVPLEVIADFSRVRSISQQNLQYVREACMDSEEIEFVLGDGKTELLRRREGWQMYVLPEATRREHARNPGPTNFQSKSRHTMPMNTPGFHQQGSMPFPYPTISSPAYGGPFPNDMYPGYLNGPGYNNQGANGRPVNGHPRPDDSQLNAAVPEFAPGSDATFNGFTTAARPAQAPWVDDALRRATTFSDEEVAKLHVVLPGQPKQSEEAGKLPNGDTHDGTVDTKGAETNGIHASPDALNTPELGPVTDEAASSSPPYFRFDGSLAQSSGDKITERYVDVRARALELRQSAAPGEVPDDMRRLYKFWAPFLVTKFNPSMYRDFRQLALEDATSETPSKTGLGYLLQFYTNVLSKSGTAPWGPEHPIYGVLQSDFHSSQTMTGSAQPQV</sequence>
<feature type="compositionally biased region" description="Low complexity" evidence="3">
    <location>
        <begin position="54"/>
        <end position="65"/>
    </location>
</feature>
<evidence type="ECO:0000256" key="1">
    <source>
        <dbReference type="ARBA" id="ARBA00022884"/>
    </source>
</evidence>
<evidence type="ECO:0000256" key="2">
    <source>
        <dbReference type="PROSITE-ProRule" id="PRU00332"/>
    </source>
</evidence>
<feature type="compositionally biased region" description="Basic and acidic residues" evidence="3">
    <location>
        <begin position="818"/>
        <end position="839"/>
    </location>
</feature>
<dbReference type="SUPFAM" id="SSF46785">
    <property type="entry name" value="Winged helix' DNA-binding domain"/>
    <property type="match status" value="1"/>
</dbReference>
<dbReference type="EMBL" id="LCUC01000331">
    <property type="protein sequence ID" value="KKY32322.1"/>
    <property type="molecule type" value="Genomic_DNA"/>
</dbReference>
<evidence type="ECO:0000313" key="5">
    <source>
        <dbReference type="EMBL" id="KKY32322.1"/>
    </source>
</evidence>
<dbReference type="SMART" id="SM00715">
    <property type="entry name" value="LA"/>
    <property type="match status" value="1"/>
</dbReference>
<feature type="compositionally biased region" description="Basic and acidic residues" evidence="3">
    <location>
        <begin position="454"/>
        <end position="470"/>
    </location>
</feature>
<feature type="region of interest" description="Disordered" evidence="3">
    <location>
        <begin position="814"/>
        <end position="866"/>
    </location>
</feature>
<feature type="compositionally biased region" description="Low complexity" evidence="3">
    <location>
        <begin position="487"/>
        <end position="497"/>
    </location>
</feature>
<name>A0A0G2FCF3_9PEZI</name>
<organism evidence="5 6">
    <name type="scientific">Diaporthe ampelina</name>
    <dbReference type="NCBI Taxonomy" id="1214573"/>
    <lineage>
        <taxon>Eukaryota</taxon>
        <taxon>Fungi</taxon>
        <taxon>Dikarya</taxon>
        <taxon>Ascomycota</taxon>
        <taxon>Pezizomycotina</taxon>
        <taxon>Sordariomycetes</taxon>
        <taxon>Sordariomycetidae</taxon>
        <taxon>Diaporthales</taxon>
        <taxon>Diaporthaceae</taxon>
        <taxon>Diaporthe</taxon>
    </lineage>
</organism>
<dbReference type="GO" id="GO:0000339">
    <property type="term" value="F:RNA cap binding"/>
    <property type="evidence" value="ECO:0007669"/>
    <property type="project" value="InterPro"/>
</dbReference>
<dbReference type="GO" id="GO:0005737">
    <property type="term" value="C:cytoplasm"/>
    <property type="evidence" value="ECO:0007669"/>
    <property type="project" value="UniProtKB-ARBA"/>
</dbReference>
<feature type="compositionally biased region" description="Basic and acidic residues" evidence="3">
    <location>
        <begin position="282"/>
        <end position="303"/>
    </location>
</feature>
<feature type="region of interest" description="Disordered" evidence="3">
    <location>
        <begin position="14"/>
        <end position="544"/>
    </location>
</feature>
<protein>
    <submittedName>
        <fullName evidence="5">Putative la domain family</fullName>
    </submittedName>
</protein>
<dbReference type="Gene3D" id="1.10.10.10">
    <property type="entry name" value="Winged helix-like DNA-binding domain superfamily/Winged helix DNA-binding domain"/>
    <property type="match status" value="1"/>
</dbReference>
<dbReference type="PROSITE" id="PS50961">
    <property type="entry name" value="HTH_LA"/>
    <property type="match status" value="1"/>
</dbReference>
<dbReference type="InterPro" id="IPR006607">
    <property type="entry name" value="DM15"/>
</dbReference>
<dbReference type="GO" id="GO:0048255">
    <property type="term" value="P:mRNA stabilization"/>
    <property type="evidence" value="ECO:0007669"/>
    <property type="project" value="InterPro"/>
</dbReference>
<dbReference type="PANTHER" id="PTHR22792">
    <property type="entry name" value="LUPUS LA PROTEIN-RELATED"/>
    <property type="match status" value="1"/>
</dbReference>
<dbReference type="CDD" id="cd07323">
    <property type="entry name" value="LAM"/>
    <property type="match status" value="1"/>
</dbReference>
<gene>
    <name evidence="5" type="ORF">UCDDA912_g07762</name>
</gene>
<dbReference type="InterPro" id="IPR006630">
    <property type="entry name" value="La_HTH"/>
</dbReference>
<evidence type="ECO:0000256" key="3">
    <source>
        <dbReference type="SAM" id="MobiDB-lite"/>
    </source>
</evidence>
<dbReference type="Pfam" id="PF05383">
    <property type="entry name" value="La"/>
    <property type="match status" value="1"/>
</dbReference>
<reference evidence="5 6" key="2">
    <citation type="submission" date="2015-05" db="EMBL/GenBank/DDBJ databases">
        <authorList>
            <person name="Morales-Cruz A."/>
            <person name="Amrine K.C."/>
            <person name="Cantu D."/>
        </authorList>
    </citation>
    <scope>NUCLEOTIDE SEQUENCE [LARGE SCALE GENOMIC DNA]</scope>
    <source>
        <strain evidence="5">DA912</strain>
    </source>
</reference>
<feature type="domain" description="HTH La-type RNA-binding" evidence="4">
    <location>
        <begin position="577"/>
        <end position="669"/>
    </location>
</feature>
<dbReference type="InterPro" id="IPR045180">
    <property type="entry name" value="La_dom_prot"/>
</dbReference>
<evidence type="ECO:0000259" key="4">
    <source>
        <dbReference type="PROSITE" id="PS50961"/>
    </source>
</evidence>
<dbReference type="STRING" id="1214573.A0A0G2FCF3"/>
<feature type="compositionally biased region" description="Gly residues" evidence="3">
    <location>
        <begin position="443"/>
        <end position="453"/>
    </location>
</feature>
<feature type="compositionally biased region" description="Basic and acidic residues" evidence="3">
    <location>
        <begin position="395"/>
        <end position="418"/>
    </location>
</feature>
<dbReference type="Proteomes" id="UP000034680">
    <property type="component" value="Unassembled WGS sequence"/>
</dbReference>
<dbReference type="SMART" id="SM00684">
    <property type="entry name" value="DM15"/>
    <property type="match status" value="2"/>
</dbReference>